<keyword evidence="1" id="KW-0175">Coiled coil</keyword>
<name>A0A1Q9AU50_9HYPH</name>
<comment type="caution">
    <text evidence="2">The sequence shown here is derived from an EMBL/GenBank/DDBJ whole genome shotgun (WGS) entry which is preliminary data.</text>
</comment>
<proteinExistence type="predicted"/>
<accession>A0A1Q9AU50</accession>
<dbReference type="EMBL" id="MKIP01000054">
    <property type="protein sequence ID" value="OLP58921.1"/>
    <property type="molecule type" value="Genomic_DNA"/>
</dbReference>
<dbReference type="Proteomes" id="UP000186364">
    <property type="component" value="Unassembled WGS sequence"/>
</dbReference>
<keyword evidence="3" id="KW-1185">Reference proteome</keyword>
<evidence type="ECO:0000256" key="1">
    <source>
        <dbReference type="SAM" id="Coils"/>
    </source>
</evidence>
<gene>
    <name evidence="2" type="ORF">BJF93_23125</name>
</gene>
<evidence type="ECO:0000313" key="3">
    <source>
        <dbReference type="Proteomes" id="UP000186364"/>
    </source>
</evidence>
<protein>
    <submittedName>
        <fullName evidence="2">Uncharacterized protein</fullName>
    </submittedName>
</protein>
<dbReference type="AlphaFoldDB" id="A0A1Q9AU50"/>
<sequence length="90" mass="9871">MLRKIVAPVAASRSLTRSLTRSAPHRASLLSFTKQEATMALYQHIEELRAELNACIDRREKAQITAELRAAEAELAAREAALDRELAAAG</sequence>
<feature type="coiled-coil region" evidence="1">
    <location>
        <begin position="45"/>
        <end position="88"/>
    </location>
</feature>
<organism evidence="2 3">
    <name type="scientific">Xaviernesmea oryzae</name>
    <dbReference type="NCBI Taxonomy" id="464029"/>
    <lineage>
        <taxon>Bacteria</taxon>
        <taxon>Pseudomonadati</taxon>
        <taxon>Pseudomonadota</taxon>
        <taxon>Alphaproteobacteria</taxon>
        <taxon>Hyphomicrobiales</taxon>
        <taxon>Rhizobiaceae</taxon>
        <taxon>Rhizobium/Agrobacterium group</taxon>
        <taxon>Xaviernesmea</taxon>
    </lineage>
</organism>
<reference evidence="2 3" key="1">
    <citation type="submission" date="2016-09" db="EMBL/GenBank/DDBJ databases">
        <title>Rhizobium sp. nov., a novel species isolated from the rice rhizosphere.</title>
        <authorList>
            <person name="Zhao J."/>
            <person name="Zhang X."/>
        </authorList>
    </citation>
    <scope>NUCLEOTIDE SEQUENCE [LARGE SCALE GENOMIC DNA]</scope>
    <source>
        <strain evidence="2 3">1.7048</strain>
    </source>
</reference>
<evidence type="ECO:0000313" key="2">
    <source>
        <dbReference type="EMBL" id="OLP58921.1"/>
    </source>
</evidence>